<proteinExistence type="predicted"/>
<dbReference type="PROSITE" id="PS51257">
    <property type="entry name" value="PROKAR_LIPOPROTEIN"/>
    <property type="match status" value="1"/>
</dbReference>
<gene>
    <name evidence="2" type="ORF">AABB81_11060</name>
</gene>
<name>A0ABU9L1X3_9FLAO</name>
<comment type="caution">
    <text evidence="2">The sequence shown here is derived from an EMBL/GenBank/DDBJ whole genome shotgun (WGS) entry which is preliminary data.</text>
</comment>
<dbReference type="Proteomes" id="UP001474120">
    <property type="component" value="Unassembled WGS sequence"/>
</dbReference>
<dbReference type="RefSeq" id="WP_342160576.1">
    <property type="nucleotide sequence ID" value="NZ_JBCDNA010000002.1"/>
</dbReference>
<evidence type="ECO:0000259" key="1">
    <source>
        <dbReference type="Pfam" id="PF13474"/>
    </source>
</evidence>
<evidence type="ECO:0000313" key="3">
    <source>
        <dbReference type="Proteomes" id="UP001474120"/>
    </source>
</evidence>
<feature type="domain" description="SnoaL-like" evidence="1">
    <location>
        <begin position="114"/>
        <end position="187"/>
    </location>
</feature>
<dbReference type="EMBL" id="JBCDNA010000002">
    <property type="protein sequence ID" value="MEL4456439.1"/>
    <property type="molecule type" value="Genomic_DNA"/>
</dbReference>
<dbReference type="Pfam" id="PF13474">
    <property type="entry name" value="SnoaL_3"/>
    <property type="match status" value="2"/>
</dbReference>
<dbReference type="InterPro" id="IPR037401">
    <property type="entry name" value="SnoaL-like"/>
</dbReference>
<sequence length="361" mass="39296">MKAKRVLAVMITSLFLLYGCSDNEGSVEESGLASKASESKSSVIDQTYPQAQAEVLETFGEIGQIITNGAGDGYDSPYMDQLISFHAYGPKFTEFNDGKLYDSAGNEINERTLFGDIVDPGGVKQFAAVPGTLKVAVYFGNVANLTFISDFILQIDGVDYTFNNLITLLFIKTKGEWKMVHEHHSAADNEDSFAKSGLASKDFLSKSASGYKSSVTDQTYPQAQAEVLATFGEIGQIITDGAGQGYDSSYMDQLISFHAYGPKFTEFNDGKLFDSAGNEENERSLFGETVDIGGVKQFAAVDGTLKVAVYFGNAANVTFISDFILQIDGIEYTVNNLITLLFVKTKGEWKMVHEHHSPATL</sequence>
<protein>
    <submittedName>
        <fullName evidence="2">Nuclear transport factor 2 family protein</fullName>
    </submittedName>
</protein>
<dbReference type="InterPro" id="IPR032710">
    <property type="entry name" value="NTF2-like_dom_sf"/>
</dbReference>
<keyword evidence="3" id="KW-1185">Reference proteome</keyword>
<feature type="domain" description="SnoaL-like" evidence="1">
    <location>
        <begin position="294"/>
        <end position="359"/>
    </location>
</feature>
<dbReference type="SUPFAM" id="SSF54427">
    <property type="entry name" value="NTF2-like"/>
    <property type="match status" value="2"/>
</dbReference>
<organism evidence="2 3">
    <name type="scientific">Lutimonas vermicola</name>
    <dbReference type="NCBI Taxonomy" id="414288"/>
    <lineage>
        <taxon>Bacteria</taxon>
        <taxon>Pseudomonadati</taxon>
        <taxon>Bacteroidota</taxon>
        <taxon>Flavobacteriia</taxon>
        <taxon>Flavobacteriales</taxon>
        <taxon>Flavobacteriaceae</taxon>
        <taxon>Lutimonas</taxon>
    </lineage>
</organism>
<accession>A0ABU9L1X3</accession>
<dbReference type="Gene3D" id="3.10.450.50">
    <property type="match status" value="2"/>
</dbReference>
<evidence type="ECO:0000313" key="2">
    <source>
        <dbReference type="EMBL" id="MEL4456439.1"/>
    </source>
</evidence>
<reference evidence="2 3" key="1">
    <citation type="submission" date="2024-04" db="EMBL/GenBank/DDBJ databases">
        <title>whole genome sequencing of Lutimonas vermicola strain IMCC1616.</title>
        <authorList>
            <person name="Bae S.S."/>
        </authorList>
    </citation>
    <scope>NUCLEOTIDE SEQUENCE [LARGE SCALE GENOMIC DNA]</scope>
    <source>
        <strain evidence="2 3">IMCC1616</strain>
    </source>
</reference>